<dbReference type="AlphaFoldDB" id="Q4C347"/>
<organism evidence="2 3">
    <name type="scientific">Crocosphaera watsonii WH 8501</name>
    <dbReference type="NCBI Taxonomy" id="165597"/>
    <lineage>
        <taxon>Bacteria</taxon>
        <taxon>Bacillati</taxon>
        <taxon>Cyanobacteriota</taxon>
        <taxon>Cyanophyceae</taxon>
        <taxon>Oscillatoriophycideae</taxon>
        <taxon>Chroococcales</taxon>
        <taxon>Aphanothecaceae</taxon>
        <taxon>Crocosphaera</taxon>
    </lineage>
</organism>
<protein>
    <recommendedName>
        <fullName evidence="1">Putative restriction endonuclease domain-containing protein</fullName>
    </recommendedName>
</protein>
<dbReference type="OrthoDB" id="5768410at2"/>
<evidence type="ECO:0000313" key="3">
    <source>
        <dbReference type="Proteomes" id="UP000003922"/>
    </source>
</evidence>
<comment type="caution">
    <text evidence="2">The sequence shown here is derived from an EMBL/GenBank/DDBJ whole genome shotgun (WGS) entry which is preliminary data.</text>
</comment>
<gene>
    <name evidence="2" type="ORF">CwatDRAFT_3543</name>
</gene>
<dbReference type="EMBL" id="AADV02000022">
    <property type="protein sequence ID" value="EAM50586.1"/>
    <property type="molecule type" value="Genomic_DNA"/>
</dbReference>
<proteinExistence type="predicted"/>
<reference evidence="2" key="1">
    <citation type="submission" date="2004-02" db="EMBL/GenBank/DDBJ databases">
        <authorList>
            <consortium name="DOE Joint Genome Institute"/>
        </authorList>
    </citation>
    <scope>NUCLEOTIDE SEQUENCE [LARGE SCALE GENOMIC DNA]</scope>
    <source>
        <strain evidence="2">WH 8501</strain>
    </source>
</reference>
<dbReference type="KEGG" id="cwa:CwatDRAFT_3543"/>
<dbReference type="Proteomes" id="UP000003922">
    <property type="component" value="Unassembled WGS sequence"/>
</dbReference>
<dbReference type="PANTHER" id="PTHR47152">
    <property type="entry name" value="SLR2084 PROTEIN-RELATED"/>
    <property type="match status" value="1"/>
</dbReference>
<evidence type="ECO:0000313" key="2">
    <source>
        <dbReference type="EMBL" id="EAM50586.1"/>
    </source>
</evidence>
<sequence>MLINTKLPLSLDYLQKQDQTFSLSGMTWTDYEKFNSEEYLGYRVSYFNGVITLVYPNLVIEVIFSSGSIDDLEKYQAIGVKKVWFWKNNKITFYELQSEGYTEITHSKYLSNLTYELLEKFVNKGLTKSPLIIEG</sequence>
<evidence type="ECO:0000259" key="1">
    <source>
        <dbReference type="Pfam" id="PF05685"/>
    </source>
</evidence>
<reference evidence="2" key="3">
    <citation type="submission" date="2016-12" db="EMBL/GenBank/DDBJ databases">
        <title>Annotation of the draft genome assembly of Crocosphaera watsonii WH 8501.</title>
        <authorList>
            <consortium name="US DOE Joint Genome Institute (JGI-ORNL)"/>
            <person name="Larimer F."/>
            <person name="Land M."/>
        </authorList>
    </citation>
    <scope>NUCLEOTIDE SEQUENCE</scope>
    <source>
        <strain evidence="2">WH 8501</strain>
    </source>
</reference>
<reference evidence="2" key="2">
    <citation type="submission" date="2005-06" db="EMBL/GenBank/DDBJ databases">
        <title>Sequencing of the draft genome and assembly of Crocosphaera watsonii WH 8501.</title>
        <authorList>
            <consortium name="US DOE Joint Genome Institute (JGI-PGF)"/>
            <person name="Copeland A."/>
            <person name="Lucas S."/>
            <person name="Lapidus A."/>
            <person name="Barry K."/>
            <person name="Detter C."/>
            <person name="Glavina T."/>
            <person name="Hammon N."/>
            <person name="Israni S."/>
            <person name="Pitluck S."/>
            <person name="Richardson P."/>
        </authorList>
    </citation>
    <scope>NUCLEOTIDE SEQUENCE [LARGE SCALE GENOMIC DNA]</scope>
    <source>
        <strain evidence="2">WH 8501</strain>
    </source>
</reference>
<keyword evidence="3" id="KW-1185">Reference proteome</keyword>
<name>Q4C347_CROWT</name>
<feature type="domain" description="Putative restriction endonuclease" evidence="1">
    <location>
        <begin position="54"/>
        <end position="110"/>
    </location>
</feature>
<dbReference type="PANTHER" id="PTHR47152:SF4">
    <property type="entry name" value="SLR0445 PROTEIN"/>
    <property type="match status" value="1"/>
</dbReference>
<dbReference type="InterPro" id="IPR008538">
    <property type="entry name" value="Uma2"/>
</dbReference>
<dbReference type="RefSeq" id="WP_007305747.1">
    <property type="nucleotide sequence ID" value="NZ_AADV02000022.1"/>
</dbReference>
<dbReference type="Pfam" id="PF05685">
    <property type="entry name" value="Uma2"/>
    <property type="match status" value="1"/>
</dbReference>
<accession>Q4C347</accession>